<accession>D2R022</accession>
<proteinExistence type="inferred from homology"/>
<dbReference type="NCBIfam" id="NF001527">
    <property type="entry name" value="PRK00364.1-2"/>
    <property type="match status" value="1"/>
</dbReference>
<dbReference type="NCBIfam" id="NF001531">
    <property type="entry name" value="PRK00364.2-2"/>
    <property type="match status" value="1"/>
</dbReference>
<dbReference type="GO" id="GO:0046872">
    <property type="term" value="F:metal ion binding"/>
    <property type="evidence" value="ECO:0007669"/>
    <property type="project" value="TreeGrafter"/>
</dbReference>
<dbReference type="PROSITE" id="PS00681">
    <property type="entry name" value="CHAPERONINS_CPN10"/>
    <property type="match status" value="1"/>
</dbReference>
<dbReference type="InterPro" id="IPR037124">
    <property type="entry name" value="Chaperonin_GroES_sf"/>
</dbReference>
<dbReference type="CDD" id="cd00320">
    <property type="entry name" value="cpn10"/>
    <property type="match status" value="1"/>
</dbReference>
<dbReference type="Pfam" id="PF00166">
    <property type="entry name" value="Cpn10"/>
    <property type="match status" value="1"/>
</dbReference>
<dbReference type="HOGENOM" id="CLU_132825_2_0_0"/>
<dbReference type="PRINTS" id="PR00297">
    <property type="entry name" value="CHAPERONIN10"/>
</dbReference>
<comment type="similarity">
    <text evidence="1 3 4">Belongs to the GroES chaperonin family.</text>
</comment>
<evidence type="ECO:0000256" key="4">
    <source>
        <dbReference type="RuleBase" id="RU000535"/>
    </source>
</evidence>
<dbReference type="GO" id="GO:0044183">
    <property type="term" value="F:protein folding chaperone"/>
    <property type="evidence" value="ECO:0007669"/>
    <property type="project" value="InterPro"/>
</dbReference>
<protein>
    <recommendedName>
        <fullName evidence="3">Co-chaperonin GroES</fullName>
    </recommendedName>
    <alternativeName>
        <fullName evidence="3">10 kDa chaperonin</fullName>
    </alternativeName>
    <alternativeName>
        <fullName evidence="3">Chaperonin-10</fullName>
        <shortName evidence="3">Cpn10</shortName>
    </alternativeName>
</protein>
<evidence type="ECO:0000256" key="2">
    <source>
        <dbReference type="ARBA" id="ARBA00023186"/>
    </source>
</evidence>
<dbReference type="FunFam" id="2.30.33.40:FF:000001">
    <property type="entry name" value="10 kDa chaperonin"/>
    <property type="match status" value="1"/>
</dbReference>
<gene>
    <name evidence="3" type="primary">groES</name>
    <name evidence="3" type="synonym">groS</name>
    <name evidence="5" type="ordered locus">Psta_3732</name>
</gene>
<keyword evidence="6" id="KW-1185">Reference proteome</keyword>
<dbReference type="InterPro" id="IPR018369">
    <property type="entry name" value="Chaprnonin_Cpn10_CS"/>
</dbReference>
<sequence>MATATKEKKPSKTQLKLQPLGDRVVVRRESSESKTAGGIVLPDSAKEKPARGVIVSVGNGKLLDNGTRGTLQVKVDDRVLFSAWAGETFKVGDDELLLMREEDILAILED</sequence>
<dbReference type="PANTHER" id="PTHR10772:SF58">
    <property type="entry name" value="CO-CHAPERONIN GROES"/>
    <property type="match status" value="1"/>
</dbReference>
<dbReference type="Gene3D" id="2.30.33.40">
    <property type="entry name" value="GroES chaperonin"/>
    <property type="match status" value="1"/>
</dbReference>
<dbReference type="Proteomes" id="UP000001887">
    <property type="component" value="Chromosome"/>
</dbReference>
<dbReference type="SUPFAM" id="SSF50129">
    <property type="entry name" value="GroES-like"/>
    <property type="match status" value="1"/>
</dbReference>
<organism evidence="5 6">
    <name type="scientific">Pirellula staleyi (strain ATCC 27377 / DSM 6068 / ICPB 4128)</name>
    <name type="common">Pirella staleyi</name>
    <dbReference type="NCBI Taxonomy" id="530564"/>
    <lineage>
        <taxon>Bacteria</taxon>
        <taxon>Pseudomonadati</taxon>
        <taxon>Planctomycetota</taxon>
        <taxon>Planctomycetia</taxon>
        <taxon>Pirellulales</taxon>
        <taxon>Pirellulaceae</taxon>
        <taxon>Pirellula</taxon>
    </lineage>
</organism>
<evidence type="ECO:0000313" key="6">
    <source>
        <dbReference type="Proteomes" id="UP000001887"/>
    </source>
</evidence>
<dbReference type="GO" id="GO:0005737">
    <property type="term" value="C:cytoplasm"/>
    <property type="evidence" value="ECO:0007669"/>
    <property type="project" value="UniProtKB-SubCell"/>
</dbReference>
<name>D2R022_PIRSD</name>
<dbReference type="InterPro" id="IPR011032">
    <property type="entry name" value="GroES-like_sf"/>
</dbReference>
<dbReference type="InterPro" id="IPR020818">
    <property type="entry name" value="Chaperonin_GroES"/>
</dbReference>
<dbReference type="KEGG" id="psl:Psta_3732"/>
<dbReference type="PANTHER" id="PTHR10772">
    <property type="entry name" value="10 KDA HEAT SHOCK PROTEIN"/>
    <property type="match status" value="1"/>
</dbReference>
<keyword evidence="2 3" id="KW-0143">Chaperone</keyword>
<comment type="subunit">
    <text evidence="3">Heptamer of 7 subunits arranged in a ring. Interacts with the chaperonin GroEL.</text>
</comment>
<dbReference type="HAMAP" id="MF_00580">
    <property type="entry name" value="CH10"/>
    <property type="match status" value="1"/>
</dbReference>
<dbReference type="GO" id="GO:0051082">
    <property type="term" value="F:unfolded protein binding"/>
    <property type="evidence" value="ECO:0007669"/>
    <property type="project" value="TreeGrafter"/>
</dbReference>
<dbReference type="eggNOG" id="COG0234">
    <property type="taxonomic scope" value="Bacteria"/>
</dbReference>
<evidence type="ECO:0000256" key="3">
    <source>
        <dbReference type="HAMAP-Rule" id="MF_00580"/>
    </source>
</evidence>
<evidence type="ECO:0000313" key="5">
    <source>
        <dbReference type="EMBL" id="ADB18387.1"/>
    </source>
</evidence>
<dbReference type="GO" id="GO:0051087">
    <property type="term" value="F:protein-folding chaperone binding"/>
    <property type="evidence" value="ECO:0007669"/>
    <property type="project" value="TreeGrafter"/>
</dbReference>
<dbReference type="STRING" id="530564.Psta_3732"/>
<comment type="subcellular location">
    <subcellularLocation>
        <location evidence="3">Cytoplasm</location>
    </subcellularLocation>
</comment>
<dbReference type="NCBIfam" id="NF001533">
    <property type="entry name" value="PRK00364.2-4"/>
    <property type="match status" value="1"/>
</dbReference>
<comment type="function">
    <text evidence="3 4">Together with the chaperonin GroEL, plays an essential role in assisting protein folding. The GroEL-GroES system forms a nano-cage that allows encapsulation of the non-native substrate proteins and provides a physical environment optimized to promote and accelerate protein folding. GroES binds to the apical surface of the GroEL ring, thereby capping the opening of the GroEL channel.</text>
</comment>
<dbReference type="AlphaFoldDB" id="D2R022"/>
<dbReference type="EMBL" id="CP001848">
    <property type="protein sequence ID" value="ADB18387.1"/>
    <property type="molecule type" value="Genomic_DNA"/>
</dbReference>
<evidence type="ECO:0000256" key="1">
    <source>
        <dbReference type="ARBA" id="ARBA00006975"/>
    </source>
</evidence>
<dbReference type="OrthoDB" id="9806791at2"/>
<dbReference type="SMART" id="SM00883">
    <property type="entry name" value="Cpn10"/>
    <property type="match status" value="1"/>
</dbReference>
<dbReference type="GO" id="GO:0005524">
    <property type="term" value="F:ATP binding"/>
    <property type="evidence" value="ECO:0007669"/>
    <property type="project" value="InterPro"/>
</dbReference>
<reference evidence="5 6" key="1">
    <citation type="journal article" date="2009" name="Stand. Genomic Sci.">
        <title>Complete genome sequence of Pirellula staleyi type strain (ATCC 27377).</title>
        <authorList>
            <person name="Clum A."/>
            <person name="Tindall B.J."/>
            <person name="Sikorski J."/>
            <person name="Ivanova N."/>
            <person name="Mavrommatis K."/>
            <person name="Lucas S."/>
            <person name="Glavina del Rio T."/>
            <person name="Nolan M."/>
            <person name="Chen F."/>
            <person name="Tice H."/>
            <person name="Pitluck S."/>
            <person name="Cheng J.F."/>
            <person name="Chertkov O."/>
            <person name="Brettin T."/>
            <person name="Han C."/>
            <person name="Detter J.C."/>
            <person name="Kuske C."/>
            <person name="Bruce D."/>
            <person name="Goodwin L."/>
            <person name="Ovchinikova G."/>
            <person name="Pati A."/>
            <person name="Mikhailova N."/>
            <person name="Chen A."/>
            <person name="Palaniappan K."/>
            <person name="Land M."/>
            <person name="Hauser L."/>
            <person name="Chang Y.J."/>
            <person name="Jeffries C.D."/>
            <person name="Chain P."/>
            <person name="Rohde M."/>
            <person name="Goker M."/>
            <person name="Bristow J."/>
            <person name="Eisen J.A."/>
            <person name="Markowitz V."/>
            <person name="Hugenholtz P."/>
            <person name="Kyrpides N.C."/>
            <person name="Klenk H.P."/>
            <person name="Lapidus A."/>
        </authorList>
    </citation>
    <scope>NUCLEOTIDE SEQUENCE [LARGE SCALE GENOMIC DNA]</scope>
    <source>
        <strain evidence="6">ATCC 27377 / DSM 6068 / ICPB 4128</strain>
    </source>
</reference>
<keyword evidence="3" id="KW-0963">Cytoplasm</keyword>